<proteinExistence type="predicted"/>
<name>A0A8S3AYZ1_9BILA</name>
<feature type="non-terminal residue" evidence="2">
    <location>
        <position position="1"/>
    </location>
</feature>
<protein>
    <submittedName>
        <fullName evidence="2">Uncharacterized protein</fullName>
    </submittedName>
</protein>
<feature type="compositionally biased region" description="Basic and acidic residues" evidence="1">
    <location>
        <begin position="42"/>
        <end position="51"/>
    </location>
</feature>
<feature type="region of interest" description="Disordered" evidence="1">
    <location>
        <begin position="30"/>
        <end position="51"/>
    </location>
</feature>
<evidence type="ECO:0000256" key="1">
    <source>
        <dbReference type="SAM" id="MobiDB-lite"/>
    </source>
</evidence>
<dbReference type="Proteomes" id="UP000681967">
    <property type="component" value="Unassembled WGS sequence"/>
</dbReference>
<gene>
    <name evidence="2" type="ORF">BYL167_LOCUS47031</name>
</gene>
<reference evidence="2" key="1">
    <citation type="submission" date="2021-02" db="EMBL/GenBank/DDBJ databases">
        <authorList>
            <person name="Nowell W R."/>
        </authorList>
    </citation>
    <scope>NUCLEOTIDE SEQUENCE</scope>
</reference>
<sequence length="51" mass="5610">LKAEVMDRCAVIMTQSDGFTLFINMNGNPIDHEAVNSTKSHNTNDDGKKSN</sequence>
<dbReference type="AlphaFoldDB" id="A0A8S3AYZ1"/>
<comment type="caution">
    <text evidence="2">The sequence shown here is derived from an EMBL/GenBank/DDBJ whole genome shotgun (WGS) entry which is preliminary data.</text>
</comment>
<dbReference type="EMBL" id="CAJOBH010134287">
    <property type="protein sequence ID" value="CAF4774043.1"/>
    <property type="molecule type" value="Genomic_DNA"/>
</dbReference>
<evidence type="ECO:0000313" key="3">
    <source>
        <dbReference type="Proteomes" id="UP000681967"/>
    </source>
</evidence>
<evidence type="ECO:0000313" key="2">
    <source>
        <dbReference type="EMBL" id="CAF4774043.1"/>
    </source>
</evidence>
<organism evidence="2 3">
    <name type="scientific">Rotaria magnacalcarata</name>
    <dbReference type="NCBI Taxonomy" id="392030"/>
    <lineage>
        <taxon>Eukaryota</taxon>
        <taxon>Metazoa</taxon>
        <taxon>Spiralia</taxon>
        <taxon>Gnathifera</taxon>
        <taxon>Rotifera</taxon>
        <taxon>Eurotatoria</taxon>
        <taxon>Bdelloidea</taxon>
        <taxon>Philodinida</taxon>
        <taxon>Philodinidae</taxon>
        <taxon>Rotaria</taxon>
    </lineage>
</organism>
<accession>A0A8S3AYZ1</accession>